<evidence type="ECO:0000259" key="8">
    <source>
        <dbReference type="Pfam" id="PF02223"/>
    </source>
</evidence>
<dbReference type="Pfam" id="PF02223">
    <property type="entry name" value="Thymidylate_kin"/>
    <property type="match status" value="1"/>
</dbReference>
<proteinExistence type="inferred from homology"/>
<evidence type="ECO:0000256" key="4">
    <source>
        <dbReference type="ARBA" id="ARBA00022741"/>
    </source>
</evidence>
<gene>
    <name evidence="7" type="primary">tmk</name>
    <name evidence="9" type="ordered locus">Gura_2642</name>
</gene>
<dbReference type="GO" id="GO:0006233">
    <property type="term" value="P:dTDP biosynthetic process"/>
    <property type="evidence" value="ECO:0007669"/>
    <property type="project" value="InterPro"/>
</dbReference>
<dbReference type="GO" id="GO:0006227">
    <property type="term" value="P:dUDP biosynthetic process"/>
    <property type="evidence" value="ECO:0007669"/>
    <property type="project" value="TreeGrafter"/>
</dbReference>
<feature type="domain" description="Thymidylate kinase-like" evidence="8">
    <location>
        <begin position="23"/>
        <end position="159"/>
    </location>
</feature>
<keyword evidence="6 7" id="KW-0067">ATP-binding</keyword>
<dbReference type="GO" id="GO:0004798">
    <property type="term" value="F:dTMP kinase activity"/>
    <property type="evidence" value="ECO:0007669"/>
    <property type="project" value="UniProtKB-UniRule"/>
</dbReference>
<protein>
    <recommendedName>
        <fullName evidence="7">Thymidylate kinase</fullName>
        <ecNumber evidence="7">2.7.4.9</ecNumber>
    </recommendedName>
    <alternativeName>
        <fullName evidence="7">dTMP kinase</fullName>
    </alternativeName>
</protein>
<dbReference type="SUPFAM" id="SSF52540">
    <property type="entry name" value="P-loop containing nucleoside triphosphate hydrolases"/>
    <property type="match status" value="1"/>
</dbReference>
<dbReference type="KEGG" id="gur:Gura_2642"/>
<evidence type="ECO:0000256" key="7">
    <source>
        <dbReference type="HAMAP-Rule" id="MF_00165"/>
    </source>
</evidence>
<keyword evidence="4 7" id="KW-0547">Nucleotide-binding</keyword>
<evidence type="ECO:0000256" key="6">
    <source>
        <dbReference type="ARBA" id="ARBA00022840"/>
    </source>
</evidence>
<evidence type="ECO:0000256" key="5">
    <source>
        <dbReference type="ARBA" id="ARBA00022777"/>
    </source>
</evidence>
<dbReference type="PANTHER" id="PTHR10344">
    <property type="entry name" value="THYMIDYLATE KINASE"/>
    <property type="match status" value="1"/>
</dbReference>
<accession>A5G4V0</accession>
<reference evidence="9 10" key="1">
    <citation type="submission" date="2007-05" db="EMBL/GenBank/DDBJ databases">
        <title>Complete sequence of Geobacter uraniireducens Rf4.</title>
        <authorList>
            <consortium name="US DOE Joint Genome Institute"/>
            <person name="Copeland A."/>
            <person name="Lucas S."/>
            <person name="Lapidus A."/>
            <person name="Barry K."/>
            <person name="Detter J.C."/>
            <person name="Glavina del Rio T."/>
            <person name="Hammon N."/>
            <person name="Israni S."/>
            <person name="Dalin E."/>
            <person name="Tice H."/>
            <person name="Pitluck S."/>
            <person name="Chertkov O."/>
            <person name="Brettin T."/>
            <person name="Bruce D."/>
            <person name="Han C."/>
            <person name="Schmutz J."/>
            <person name="Larimer F."/>
            <person name="Land M."/>
            <person name="Hauser L."/>
            <person name="Kyrpides N."/>
            <person name="Mikhailova N."/>
            <person name="Shelobolina E."/>
            <person name="Aklujkar M."/>
            <person name="Lovley D."/>
            <person name="Richardson P."/>
        </authorList>
    </citation>
    <scope>NUCLEOTIDE SEQUENCE [LARGE SCALE GENOMIC DNA]</scope>
    <source>
        <strain evidence="9 10">Rf4</strain>
    </source>
</reference>
<name>A5G4V0_GEOUR</name>
<comment type="function">
    <text evidence="7">Phosphorylation of dTMP to form dTDP in both de novo and salvage pathways of dTTP synthesis.</text>
</comment>
<dbReference type="CDD" id="cd01672">
    <property type="entry name" value="TMPK"/>
    <property type="match status" value="1"/>
</dbReference>
<dbReference type="InterPro" id="IPR027417">
    <property type="entry name" value="P-loop_NTPase"/>
</dbReference>
<dbReference type="GO" id="GO:0006235">
    <property type="term" value="P:dTTP biosynthetic process"/>
    <property type="evidence" value="ECO:0007669"/>
    <property type="project" value="UniProtKB-UniRule"/>
</dbReference>
<keyword evidence="10" id="KW-1185">Reference proteome</keyword>
<dbReference type="EC" id="2.7.4.9" evidence="7"/>
<keyword evidence="5 7" id="KW-0418">Kinase</keyword>
<comment type="catalytic activity">
    <reaction evidence="7">
        <text>dTMP + ATP = dTDP + ADP</text>
        <dbReference type="Rhea" id="RHEA:13517"/>
        <dbReference type="ChEBI" id="CHEBI:30616"/>
        <dbReference type="ChEBI" id="CHEBI:58369"/>
        <dbReference type="ChEBI" id="CHEBI:63528"/>
        <dbReference type="ChEBI" id="CHEBI:456216"/>
        <dbReference type="EC" id="2.7.4.9"/>
    </reaction>
</comment>
<evidence type="ECO:0000313" key="10">
    <source>
        <dbReference type="Proteomes" id="UP000006695"/>
    </source>
</evidence>
<keyword evidence="2 7" id="KW-0808">Transferase</keyword>
<dbReference type="STRING" id="351605.Gura_2642"/>
<sequence length="226" mass="25272">MNFYGEGLPGVDTSQLAGKLIVIEGADGSGRSTQMALLKDYLEGRGHATVDVGLRRSTLVSEELQEAKQGNVLGEITRSLFYATDFADQLENRIIPALRAGFIVLADRYIYTLMARDIVRGADRDWVRSLYGLALVPDLVIYLRVSPSQLVERNFRKNATLDYWEAGMDLGLSRDIFDSFIRYQRLIQKEFTLMQQEYGFNAVNGNRSICSVAGEITARVEGLMGI</sequence>
<dbReference type="HAMAP" id="MF_00165">
    <property type="entry name" value="Thymidylate_kinase"/>
    <property type="match status" value="1"/>
</dbReference>
<evidence type="ECO:0000256" key="1">
    <source>
        <dbReference type="ARBA" id="ARBA00009776"/>
    </source>
</evidence>
<dbReference type="HOGENOM" id="CLU_049131_1_1_7"/>
<dbReference type="GO" id="GO:0005524">
    <property type="term" value="F:ATP binding"/>
    <property type="evidence" value="ECO:0007669"/>
    <property type="project" value="UniProtKB-UniRule"/>
</dbReference>
<evidence type="ECO:0000313" key="9">
    <source>
        <dbReference type="EMBL" id="ABQ26818.1"/>
    </source>
</evidence>
<dbReference type="OrthoDB" id="9774907at2"/>
<organism evidence="9 10">
    <name type="scientific">Geotalea uraniireducens (strain Rf4)</name>
    <name type="common">Geobacter uraniireducens</name>
    <dbReference type="NCBI Taxonomy" id="351605"/>
    <lineage>
        <taxon>Bacteria</taxon>
        <taxon>Pseudomonadati</taxon>
        <taxon>Thermodesulfobacteriota</taxon>
        <taxon>Desulfuromonadia</taxon>
        <taxon>Geobacterales</taxon>
        <taxon>Geobacteraceae</taxon>
        <taxon>Geotalea</taxon>
    </lineage>
</organism>
<dbReference type="AlphaFoldDB" id="A5G4V0"/>
<dbReference type="InterPro" id="IPR039430">
    <property type="entry name" value="Thymidylate_kin-like_dom"/>
</dbReference>
<comment type="caution">
    <text evidence="7">Lacks conserved residue(s) required for the propagation of feature annotation.</text>
</comment>
<comment type="similarity">
    <text evidence="1 7">Belongs to the thymidylate kinase family.</text>
</comment>
<dbReference type="EMBL" id="CP000698">
    <property type="protein sequence ID" value="ABQ26818.1"/>
    <property type="molecule type" value="Genomic_DNA"/>
</dbReference>
<dbReference type="GO" id="GO:0005737">
    <property type="term" value="C:cytoplasm"/>
    <property type="evidence" value="ECO:0007669"/>
    <property type="project" value="TreeGrafter"/>
</dbReference>
<evidence type="ECO:0000256" key="2">
    <source>
        <dbReference type="ARBA" id="ARBA00022679"/>
    </source>
</evidence>
<dbReference type="RefSeq" id="WP_011939495.1">
    <property type="nucleotide sequence ID" value="NC_009483.1"/>
</dbReference>
<dbReference type="Gene3D" id="3.40.50.300">
    <property type="entry name" value="P-loop containing nucleotide triphosphate hydrolases"/>
    <property type="match status" value="1"/>
</dbReference>
<evidence type="ECO:0000256" key="3">
    <source>
        <dbReference type="ARBA" id="ARBA00022727"/>
    </source>
</evidence>
<dbReference type="Proteomes" id="UP000006695">
    <property type="component" value="Chromosome"/>
</dbReference>
<dbReference type="PANTHER" id="PTHR10344:SF1">
    <property type="entry name" value="THYMIDYLATE KINASE"/>
    <property type="match status" value="1"/>
</dbReference>
<dbReference type="InterPro" id="IPR018094">
    <property type="entry name" value="Thymidylate_kinase"/>
</dbReference>
<keyword evidence="3 7" id="KW-0545">Nucleotide biosynthesis</keyword>